<organism evidence="3 4">
    <name type="scientific">Pseudochryseolinea flava</name>
    <dbReference type="NCBI Taxonomy" id="2059302"/>
    <lineage>
        <taxon>Bacteria</taxon>
        <taxon>Pseudomonadati</taxon>
        <taxon>Bacteroidota</taxon>
        <taxon>Cytophagia</taxon>
        <taxon>Cytophagales</taxon>
        <taxon>Fulvivirgaceae</taxon>
        <taxon>Pseudochryseolinea</taxon>
    </lineage>
</organism>
<comment type="caution">
    <text evidence="3">The sequence shown here is derived from an EMBL/GenBank/DDBJ whole genome shotgun (WGS) entry which is preliminary data.</text>
</comment>
<reference evidence="3 4" key="1">
    <citation type="submission" date="2018-06" db="EMBL/GenBank/DDBJ databases">
        <title>Chryseolinea flavus sp. nov., a member of the phylum Bacteroidetes isolated from soil.</title>
        <authorList>
            <person name="Li Y."/>
            <person name="Wang J."/>
        </authorList>
    </citation>
    <scope>NUCLEOTIDE SEQUENCE [LARGE SCALE GENOMIC DNA]</scope>
    <source>
        <strain evidence="3 4">SDU1-6</strain>
    </source>
</reference>
<dbReference type="NCBIfam" id="TIGR04183">
    <property type="entry name" value="Por_Secre_tail"/>
    <property type="match status" value="1"/>
</dbReference>
<keyword evidence="1" id="KW-0732">Signal</keyword>
<dbReference type="AlphaFoldDB" id="A0A364Y1E1"/>
<dbReference type="Proteomes" id="UP000251889">
    <property type="component" value="Unassembled WGS sequence"/>
</dbReference>
<feature type="domain" description="Secretion system C-terminal sorting" evidence="2">
    <location>
        <begin position="529"/>
        <end position="607"/>
    </location>
</feature>
<dbReference type="InterPro" id="IPR026444">
    <property type="entry name" value="Secre_tail"/>
</dbReference>
<gene>
    <name evidence="3" type="ORF">DQQ10_13065</name>
</gene>
<feature type="signal peptide" evidence="1">
    <location>
        <begin position="1"/>
        <end position="31"/>
    </location>
</feature>
<dbReference type="OrthoDB" id="2985529at2"/>
<accession>A0A364Y1E1</accession>
<feature type="chain" id="PRO_5016849992" description="Secretion system C-terminal sorting domain-containing protein" evidence="1">
    <location>
        <begin position="32"/>
        <end position="610"/>
    </location>
</feature>
<name>A0A364Y1E1_9BACT</name>
<evidence type="ECO:0000313" key="3">
    <source>
        <dbReference type="EMBL" id="RAW00524.1"/>
    </source>
</evidence>
<dbReference type="EMBL" id="QMFY01000006">
    <property type="protein sequence ID" value="RAW00524.1"/>
    <property type="molecule type" value="Genomic_DNA"/>
</dbReference>
<sequence length="610" mass="68264">MMHHFYKKNFLRGSILLFTISILLISSSTSAQTFTFSETFDDTPTGEVPENWKWYSLGGTHGNNWVRSTYGFFGPKVMSSGAEYAFPGQVDEDWLVTPQITPVNGDYLIFDSGQEFVWDDWGSTFEILISTKSASRSDFTNVLASYTETEFPGYLYEERITLDLSAYVGKPIYIAFVHKNPVSDEAGEMPPVENWYLDNVAVRALQPLDYAGAEIHGSYKSVIRIVQSKTSVIVGFIVRAAGDNGEANITSMRFTTANTSPLVKIKEATVYITYDQSFIATDDENGIVWADVYGTVENPGDEFIVEGDKPLSRGDTFFWLMYTLEADEHDLRYPYPEADATFESVVVNGVEHATTVPSTDGAHAVVPHTPPNDFYANAEDITLDKNRYGSYTYKATFESELEKLAYCATPVNGTAMDGSNSVWWRFKAPGDGRITVDLSASDFNTLLLIQDDNYYQLACNKDIDGNAFIFQSKITDFDVRANQEYYIRVSGEGLYPGDPNTANGVVHMDFSFSFPLSNEGNLEDDLSALYPNPTTGLVYVDLSLKRPTHVTFDIIDFMGRPVATQDLGFYTTGKVERIPVNLQSLPNGTYMVRLREAQHDQPKKLVIFNK</sequence>
<dbReference type="Gene3D" id="2.60.120.380">
    <property type="match status" value="1"/>
</dbReference>
<keyword evidence="4" id="KW-1185">Reference proteome</keyword>
<dbReference type="Pfam" id="PF18962">
    <property type="entry name" value="Por_Secre_tail"/>
    <property type="match status" value="1"/>
</dbReference>
<dbReference type="NCBIfam" id="NF038128">
    <property type="entry name" value="choice_anch_J"/>
    <property type="match status" value="1"/>
</dbReference>
<evidence type="ECO:0000259" key="2">
    <source>
        <dbReference type="Pfam" id="PF18962"/>
    </source>
</evidence>
<protein>
    <recommendedName>
        <fullName evidence="2">Secretion system C-terminal sorting domain-containing protein</fullName>
    </recommendedName>
</protein>
<dbReference type="RefSeq" id="WP_112747324.1">
    <property type="nucleotide sequence ID" value="NZ_QMFY01000006.1"/>
</dbReference>
<dbReference type="Gene3D" id="2.60.120.200">
    <property type="match status" value="1"/>
</dbReference>
<evidence type="ECO:0000256" key="1">
    <source>
        <dbReference type="SAM" id="SignalP"/>
    </source>
</evidence>
<proteinExistence type="predicted"/>
<evidence type="ECO:0000313" key="4">
    <source>
        <dbReference type="Proteomes" id="UP000251889"/>
    </source>
</evidence>